<dbReference type="Gene3D" id="1.10.630.10">
    <property type="entry name" value="Cytochrome P450"/>
    <property type="match status" value="1"/>
</dbReference>
<keyword evidence="5 7" id="KW-0408">Iron</keyword>
<dbReference type="PROSITE" id="PS00086">
    <property type="entry name" value="CYTOCHROME_P450"/>
    <property type="match status" value="1"/>
</dbReference>
<dbReference type="RefSeq" id="WP_344649287.1">
    <property type="nucleotide sequence ID" value="NZ_BAAAGX010000010.1"/>
</dbReference>
<reference evidence="9" key="1">
    <citation type="journal article" date="2019" name="Int. J. Syst. Evol. Microbiol.">
        <title>The Global Catalogue of Microorganisms (GCM) 10K type strain sequencing project: providing services to taxonomists for standard genome sequencing and annotation.</title>
        <authorList>
            <consortium name="The Broad Institute Genomics Platform"/>
            <consortium name="The Broad Institute Genome Sequencing Center for Infectious Disease"/>
            <person name="Wu L."/>
            <person name="Ma J."/>
        </authorList>
    </citation>
    <scope>NUCLEOTIDE SEQUENCE [LARGE SCALE GENOMIC DNA]</scope>
    <source>
        <strain evidence="9">JCM 10425</strain>
    </source>
</reference>
<keyword evidence="4 7" id="KW-0560">Oxidoreductase</keyword>
<organism evidence="8 9">
    <name type="scientific">Cryptosporangium japonicum</name>
    <dbReference type="NCBI Taxonomy" id="80872"/>
    <lineage>
        <taxon>Bacteria</taxon>
        <taxon>Bacillati</taxon>
        <taxon>Actinomycetota</taxon>
        <taxon>Actinomycetes</taxon>
        <taxon>Cryptosporangiales</taxon>
        <taxon>Cryptosporangiaceae</taxon>
        <taxon>Cryptosporangium</taxon>
    </lineage>
</organism>
<evidence type="ECO:0000256" key="7">
    <source>
        <dbReference type="RuleBase" id="RU000461"/>
    </source>
</evidence>
<dbReference type="PANTHER" id="PTHR24291">
    <property type="entry name" value="CYTOCHROME P450 FAMILY 4"/>
    <property type="match status" value="1"/>
</dbReference>
<dbReference type="PRINTS" id="PR00385">
    <property type="entry name" value="P450"/>
</dbReference>
<dbReference type="Proteomes" id="UP001500967">
    <property type="component" value="Unassembled WGS sequence"/>
</dbReference>
<gene>
    <name evidence="8" type="ORF">GCM10009539_28630</name>
</gene>
<dbReference type="EMBL" id="BAAAGX010000010">
    <property type="protein sequence ID" value="GAA0241510.1"/>
    <property type="molecule type" value="Genomic_DNA"/>
</dbReference>
<dbReference type="InterPro" id="IPR002403">
    <property type="entry name" value="Cyt_P450_E_grp-IV"/>
</dbReference>
<dbReference type="InterPro" id="IPR050196">
    <property type="entry name" value="Cytochrome_P450_Monoox"/>
</dbReference>
<proteinExistence type="inferred from homology"/>
<comment type="caution">
    <text evidence="8">The sequence shown here is derived from an EMBL/GenBank/DDBJ whole genome shotgun (WGS) entry which is preliminary data.</text>
</comment>
<keyword evidence="2 7" id="KW-0349">Heme</keyword>
<dbReference type="Pfam" id="PF00067">
    <property type="entry name" value="p450"/>
    <property type="match status" value="1"/>
</dbReference>
<evidence type="ECO:0000256" key="6">
    <source>
        <dbReference type="ARBA" id="ARBA00023033"/>
    </source>
</evidence>
<dbReference type="PRINTS" id="PR00465">
    <property type="entry name" value="EP450IV"/>
</dbReference>
<evidence type="ECO:0000256" key="5">
    <source>
        <dbReference type="ARBA" id="ARBA00023004"/>
    </source>
</evidence>
<protein>
    <submittedName>
        <fullName evidence="8">Cytochrome P450</fullName>
    </submittedName>
</protein>
<evidence type="ECO:0000313" key="9">
    <source>
        <dbReference type="Proteomes" id="UP001500967"/>
    </source>
</evidence>
<name>A0ABP3DSN9_9ACTN</name>
<sequence>MQNTAPKAVPGALPLLGHVVPLLRRPLEFMDELRHHGPVVRLGLGRVPVYVVTDAQLTYSMLTAESASFRKGGRLIEALSRFAGNGLATVPDGDRHRRQRRLMQPMFSRSFIAGRAGVMIETARSVVGGWAAGEPRRTDDDMQELTLSVFLAALLGTQPPTDVRQEFQRVLPDVMAGTIRATILPRALGAIPTPTQRRYRASLRDLRTAIGALIDAHGGRPADPDRAGLLDLLLDAEDPDSGQRMSRTQLEDEVITFVTTNGQASTASILWALYEVGRAPDVERAVHAELDAVCGDRALRPDDLASLTYLRQIIHETMRLYGPAWLLTRKVSAPGRLGDFELPVGADVVFSPYVIHRDPVVYPDPARFDPGRWSPERARSIPRTAFLPFGAGTRQCIGDNFAWDEMTIILAETFRQWRMAPTGRVPKAVPRVTIHPDRLVMTPEDVRAA</sequence>
<evidence type="ECO:0000313" key="8">
    <source>
        <dbReference type="EMBL" id="GAA0241510.1"/>
    </source>
</evidence>
<comment type="similarity">
    <text evidence="1 7">Belongs to the cytochrome P450 family.</text>
</comment>
<keyword evidence="6 7" id="KW-0503">Monooxygenase</keyword>
<dbReference type="InterPro" id="IPR017972">
    <property type="entry name" value="Cyt_P450_CS"/>
</dbReference>
<evidence type="ECO:0000256" key="4">
    <source>
        <dbReference type="ARBA" id="ARBA00023002"/>
    </source>
</evidence>
<dbReference type="PANTHER" id="PTHR24291:SF50">
    <property type="entry name" value="BIFUNCTIONAL ALBAFLAVENONE MONOOXYGENASE_TERPENE SYNTHASE"/>
    <property type="match status" value="1"/>
</dbReference>
<evidence type="ECO:0000256" key="1">
    <source>
        <dbReference type="ARBA" id="ARBA00010617"/>
    </source>
</evidence>
<keyword evidence="9" id="KW-1185">Reference proteome</keyword>
<keyword evidence="3 7" id="KW-0479">Metal-binding</keyword>
<evidence type="ECO:0000256" key="3">
    <source>
        <dbReference type="ARBA" id="ARBA00022723"/>
    </source>
</evidence>
<evidence type="ECO:0000256" key="2">
    <source>
        <dbReference type="ARBA" id="ARBA00022617"/>
    </source>
</evidence>
<dbReference type="InterPro" id="IPR036396">
    <property type="entry name" value="Cyt_P450_sf"/>
</dbReference>
<accession>A0ABP3DSN9</accession>
<dbReference type="InterPro" id="IPR001128">
    <property type="entry name" value="Cyt_P450"/>
</dbReference>
<dbReference type="SUPFAM" id="SSF48264">
    <property type="entry name" value="Cytochrome P450"/>
    <property type="match status" value="1"/>
</dbReference>